<dbReference type="CDD" id="cd02932">
    <property type="entry name" value="OYE_YqiM_FMN"/>
    <property type="match status" value="1"/>
</dbReference>
<sequence length="488" mass="52971">MFGLSQQMPHQRRAEALPPARRLDLQQRDKGRDAVADRLGKAHHLPFPVHRERNAVRPGQQAVECFRRGRVGPALEEALELRGAEAVQAGGEAHGSQHAPPTLHEACAIWRSFPACGYIRRMTQPAATSDSLPTPLLFTPLKLRSLTLPNRAVVSPMCMYSAQNGVANDFHLTHLGQFALGGAGLIFTEATAVSPEGRISPEDLGLWTDEQIVPLGHVTDFVHRSGGLIGVQLAHAGRKASTSAPWRGRGMVPPEAGGWQVIGPSDEAYNAFYPQPVAMTVDEIRRVTSDFAAAARRAQMAGFDAAEIHAAHGYLLHQFLSPLANARTDEYGGTFENRVRFLLEVVRAVRAVWPTHLPLFVRVSATDWAAGGWDADQTVQLAGLLRFEGVDVLDVSSGGLTPLQQITAGPLYQVPFAARVKAEVPDLHVMAVGMIDTPAQAEQVLEEGAADLIALARAFLRDPHWPQRAAHEFGLTPTLPDVYARAGW</sequence>
<dbReference type="PATRIC" id="fig|1476583.3.peg.1596"/>
<dbReference type="PANTHER" id="PTHR43303">
    <property type="entry name" value="NADPH DEHYDROGENASE C23G7.10C-RELATED"/>
    <property type="match status" value="1"/>
</dbReference>
<dbReference type="InterPro" id="IPR013785">
    <property type="entry name" value="Aldolase_TIM"/>
</dbReference>
<keyword evidence="2" id="KW-0285">Flavoprotein</keyword>
<comment type="cofactor">
    <cofactor evidence="1">
        <name>FMN</name>
        <dbReference type="ChEBI" id="CHEBI:58210"/>
    </cofactor>
</comment>
<evidence type="ECO:0000313" key="9">
    <source>
        <dbReference type="Proteomes" id="UP000020492"/>
    </source>
</evidence>
<dbReference type="Pfam" id="PF00724">
    <property type="entry name" value="Oxidored_FMN"/>
    <property type="match status" value="1"/>
</dbReference>
<feature type="compositionally biased region" description="Basic and acidic residues" evidence="6">
    <location>
        <begin position="21"/>
        <end position="34"/>
    </location>
</feature>
<dbReference type="GO" id="GO:0003959">
    <property type="term" value="F:NADPH dehydrogenase activity"/>
    <property type="evidence" value="ECO:0007669"/>
    <property type="project" value="InterPro"/>
</dbReference>
<dbReference type="InterPro" id="IPR001155">
    <property type="entry name" value="OxRdtase_FMN_N"/>
</dbReference>
<evidence type="ECO:0000313" key="8">
    <source>
        <dbReference type="EMBL" id="EYB68251.1"/>
    </source>
</evidence>
<feature type="region of interest" description="Disordered" evidence="6">
    <location>
        <begin position="1"/>
        <end position="34"/>
    </location>
</feature>
<evidence type="ECO:0000256" key="2">
    <source>
        <dbReference type="ARBA" id="ARBA00022630"/>
    </source>
</evidence>
<dbReference type="InterPro" id="IPR044152">
    <property type="entry name" value="YqjM-like"/>
</dbReference>
<gene>
    <name evidence="8" type="ORF">DEIPH_ctg025orf0098</name>
</gene>
<evidence type="ECO:0000256" key="1">
    <source>
        <dbReference type="ARBA" id="ARBA00001917"/>
    </source>
</evidence>
<organism evidence="8 9">
    <name type="scientific">Deinococcus phoenicis</name>
    <dbReference type="NCBI Taxonomy" id="1476583"/>
    <lineage>
        <taxon>Bacteria</taxon>
        <taxon>Thermotogati</taxon>
        <taxon>Deinococcota</taxon>
        <taxon>Deinococci</taxon>
        <taxon>Deinococcales</taxon>
        <taxon>Deinococcaceae</taxon>
        <taxon>Deinococcus</taxon>
    </lineage>
</organism>
<keyword evidence="9" id="KW-1185">Reference proteome</keyword>
<keyword evidence="4" id="KW-0521">NADP</keyword>
<evidence type="ECO:0000256" key="4">
    <source>
        <dbReference type="ARBA" id="ARBA00022857"/>
    </source>
</evidence>
<keyword evidence="5" id="KW-0560">Oxidoreductase</keyword>
<dbReference type="STRING" id="1476583.DEIPH_ctg025orf0098"/>
<evidence type="ECO:0000256" key="3">
    <source>
        <dbReference type="ARBA" id="ARBA00022643"/>
    </source>
</evidence>
<dbReference type="GO" id="GO:0050661">
    <property type="term" value="F:NADP binding"/>
    <property type="evidence" value="ECO:0007669"/>
    <property type="project" value="InterPro"/>
</dbReference>
<comment type="caution">
    <text evidence="8">The sequence shown here is derived from an EMBL/GenBank/DDBJ whole genome shotgun (WGS) entry which is preliminary data.</text>
</comment>
<dbReference type="AlphaFoldDB" id="A0A016QQI4"/>
<evidence type="ECO:0000256" key="5">
    <source>
        <dbReference type="ARBA" id="ARBA00023002"/>
    </source>
</evidence>
<feature type="domain" description="NADH:flavin oxidoreductase/NADH oxidase N-terminal" evidence="7">
    <location>
        <begin position="137"/>
        <end position="472"/>
    </location>
</feature>
<accession>A0A016QQI4</accession>
<evidence type="ECO:0000259" key="7">
    <source>
        <dbReference type="Pfam" id="PF00724"/>
    </source>
</evidence>
<dbReference type="Gene3D" id="3.20.20.70">
    <property type="entry name" value="Aldolase class I"/>
    <property type="match status" value="1"/>
</dbReference>
<dbReference type="SUPFAM" id="SSF51395">
    <property type="entry name" value="FMN-linked oxidoreductases"/>
    <property type="match status" value="1"/>
</dbReference>
<name>A0A016QQI4_9DEIO</name>
<evidence type="ECO:0000256" key="6">
    <source>
        <dbReference type="SAM" id="MobiDB-lite"/>
    </source>
</evidence>
<keyword evidence="3" id="KW-0288">FMN</keyword>
<dbReference type="PANTHER" id="PTHR43303:SF4">
    <property type="entry name" value="NADPH DEHYDROGENASE C23G7.10C-RELATED"/>
    <property type="match status" value="1"/>
</dbReference>
<dbReference type="GO" id="GO:0010181">
    <property type="term" value="F:FMN binding"/>
    <property type="evidence" value="ECO:0007669"/>
    <property type="project" value="InterPro"/>
</dbReference>
<reference evidence="8 9" key="1">
    <citation type="submission" date="2014-03" db="EMBL/GenBank/DDBJ databases">
        <title>Draft genome sequence of Deinococcus phoenicis 1P10ME.</title>
        <authorList>
            <person name="Stepanov V.G."/>
            <person name="Vaishampayan P."/>
            <person name="Venkateswaran K."/>
            <person name="Fox G.E."/>
        </authorList>
    </citation>
    <scope>NUCLEOTIDE SEQUENCE [LARGE SCALE GENOMIC DNA]</scope>
    <source>
        <strain evidence="8 9">1P10ME</strain>
    </source>
</reference>
<protein>
    <submittedName>
        <fullName evidence="8">NADH:flavin oxidoreductase</fullName>
    </submittedName>
</protein>
<proteinExistence type="predicted"/>
<dbReference type="EMBL" id="JHAC01000025">
    <property type="protein sequence ID" value="EYB68251.1"/>
    <property type="molecule type" value="Genomic_DNA"/>
</dbReference>
<dbReference type="eggNOG" id="COG1902">
    <property type="taxonomic scope" value="Bacteria"/>
</dbReference>
<dbReference type="Proteomes" id="UP000020492">
    <property type="component" value="Unassembled WGS sequence"/>
</dbReference>